<dbReference type="NCBIfam" id="TIGR03696">
    <property type="entry name" value="Rhs_assc_core"/>
    <property type="match status" value="1"/>
</dbReference>
<dbReference type="InterPro" id="IPR022385">
    <property type="entry name" value="Rhs_assc_core"/>
</dbReference>
<keyword evidence="1" id="KW-1133">Transmembrane helix</keyword>
<protein>
    <submittedName>
        <fullName evidence="2">RHS repeat-associated core domain</fullName>
    </submittedName>
</protein>
<dbReference type="Proteomes" id="UP000270205">
    <property type="component" value="Unassembled WGS sequence"/>
</dbReference>
<dbReference type="EMBL" id="UYIV01000001">
    <property type="protein sequence ID" value="VDH03401.1"/>
    <property type="molecule type" value="Genomic_DNA"/>
</dbReference>
<comment type="caution">
    <text evidence="2">The sequence shown here is derived from an EMBL/GenBank/DDBJ whole genome shotgun (WGS) entry which is preliminary data.</text>
</comment>
<dbReference type="RefSeq" id="WP_125150861.1">
    <property type="nucleotide sequence ID" value="NZ_UYIV01000001.1"/>
</dbReference>
<gene>
    <name evidence="2" type="ORF">NCTC12929_00784</name>
</gene>
<keyword evidence="1" id="KW-0472">Membrane</keyword>
<organism evidence="2 3">
    <name type="scientific">Bergeyella zoohelcum</name>
    <dbReference type="NCBI Taxonomy" id="1015"/>
    <lineage>
        <taxon>Bacteria</taxon>
        <taxon>Pseudomonadati</taxon>
        <taxon>Bacteroidota</taxon>
        <taxon>Flavobacteriia</taxon>
        <taxon>Flavobacteriales</taxon>
        <taxon>Weeksellaceae</taxon>
        <taxon>Bergeyella</taxon>
    </lineage>
</organism>
<feature type="transmembrane region" description="Helical" evidence="1">
    <location>
        <begin position="94"/>
        <end position="122"/>
    </location>
</feature>
<dbReference type="AlphaFoldDB" id="A0A7Z8YMH6"/>
<reference evidence="2 3" key="1">
    <citation type="submission" date="2018-11" db="EMBL/GenBank/DDBJ databases">
        <authorList>
            <consortium name="Pathogen Informatics"/>
        </authorList>
    </citation>
    <scope>NUCLEOTIDE SEQUENCE [LARGE SCALE GENOMIC DNA]</scope>
    <source>
        <strain evidence="2 3">NCTC12929</strain>
    </source>
</reference>
<feature type="transmembrane region" description="Helical" evidence="1">
    <location>
        <begin position="134"/>
        <end position="156"/>
    </location>
</feature>
<feature type="transmembrane region" description="Helical" evidence="1">
    <location>
        <begin position="191"/>
        <end position="211"/>
    </location>
</feature>
<evidence type="ECO:0000256" key="1">
    <source>
        <dbReference type="SAM" id="Phobius"/>
    </source>
</evidence>
<name>A0A7Z8YMH6_9FLAO</name>
<evidence type="ECO:0000313" key="2">
    <source>
        <dbReference type="EMBL" id="VDH03401.1"/>
    </source>
</evidence>
<accession>A0A7Z8YMH6</accession>
<evidence type="ECO:0000313" key="3">
    <source>
        <dbReference type="Proteomes" id="UP000270205"/>
    </source>
</evidence>
<keyword evidence="1" id="KW-0812">Transmembrane</keyword>
<proteinExistence type="predicted"/>
<sequence>MQIGNGSIQIGHLQPTAYGLLLDRGYTSHEHLFQVGLIHMNGRLYDPLLRRFLNADEHIQDPYNTQNYNNCGYVYNNPLMYNDPDGEITFLASIFAWVAANAVAIITAAGISAALAGIIYTIDASINNYWTLGGFAKAVFGGALTGAVAGALGQVFSASTFWATVGNGALAGAGGGGMNALINGQNFLEGLVKGAVIGGAIAAVSYAINFYSKGYNKMKNITEDIEIQGYEQNGDFFKSNEELKQYVNKEIGNVENIESKLKTDLQLASSNNLPSSDYSFSDNFLIKNGNPIGGAASTNVSFFSGVKSKIYISPGIKGLTSNGISATKMIINHELIHAYHFSHVTNPTAYVKGRVSERVASTYSYVYVREYGFTTIATKSFYNTVIKHGGFKYTMEWSFRKISRIINLGVK</sequence>
<dbReference type="Gene3D" id="2.180.10.10">
    <property type="entry name" value="RHS repeat-associated core"/>
    <property type="match status" value="1"/>
</dbReference>